<dbReference type="PANTHER" id="PTHR11005">
    <property type="entry name" value="LYSOSOMAL ACID LIPASE-RELATED"/>
    <property type="match status" value="1"/>
</dbReference>
<dbReference type="RefSeq" id="XP_013238626.1">
    <property type="nucleotide sequence ID" value="XM_013383172.1"/>
</dbReference>
<dbReference type="VEuPathDB" id="MicrosporidiaDB:DI09_1p490"/>
<dbReference type="GeneID" id="25258939"/>
<feature type="domain" description="Partial AB-hydrolase lipase" evidence="2">
    <location>
        <begin position="69"/>
        <end position="129"/>
    </location>
</feature>
<keyword evidence="1" id="KW-0472">Membrane</keyword>
<gene>
    <name evidence="3" type="ORF">DI09_1p490</name>
</gene>
<dbReference type="OrthoDB" id="9974421at2759"/>
<dbReference type="InterPro" id="IPR029058">
    <property type="entry name" value="AB_hydrolase_fold"/>
</dbReference>
<name>A0A098VTN8_9MICR</name>
<evidence type="ECO:0000259" key="2">
    <source>
        <dbReference type="Pfam" id="PF04083"/>
    </source>
</evidence>
<reference evidence="3 4" key="1">
    <citation type="submission" date="2014-04" db="EMBL/GenBank/DDBJ databases">
        <title>A new species of microsporidia sheds light on the evolution of extreme parasitism.</title>
        <authorList>
            <person name="Haag K.L."/>
            <person name="James T.Y."/>
            <person name="Larsson R."/>
            <person name="Schaer T.M."/>
            <person name="Refardt D."/>
            <person name="Pombert J.-F."/>
            <person name="Ebert D."/>
        </authorList>
    </citation>
    <scope>NUCLEOTIDE SEQUENCE [LARGE SCALE GENOMIC DNA]</scope>
    <source>
        <strain evidence="3 4">UGP3</strain>
        <tissue evidence="3">Spores</tissue>
    </source>
</reference>
<dbReference type="HOGENOM" id="CLU_1525536_0_0_1"/>
<dbReference type="GO" id="GO:0006629">
    <property type="term" value="P:lipid metabolic process"/>
    <property type="evidence" value="ECO:0007669"/>
    <property type="project" value="InterPro"/>
</dbReference>
<dbReference type="EMBL" id="JMKJ01000111">
    <property type="protein sequence ID" value="KGG52199.1"/>
    <property type="molecule type" value="Genomic_DNA"/>
</dbReference>
<dbReference type="Proteomes" id="UP000029725">
    <property type="component" value="Unassembled WGS sequence"/>
</dbReference>
<dbReference type="AlphaFoldDB" id="A0A098VTN8"/>
<dbReference type="Pfam" id="PF04083">
    <property type="entry name" value="Abhydro_lipase"/>
    <property type="match status" value="1"/>
</dbReference>
<evidence type="ECO:0000256" key="1">
    <source>
        <dbReference type="SAM" id="Phobius"/>
    </source>
</evidence>
<accession>A0A098VTN8</accession>
<dbReference type="InterPro" id="IPR006693">
    <property type="entry name" value="AB_hydrolase_lipase"/>
</dbReference>
<evidence type="ECO:0000313" key="4">
    <source>
        <dbReference type="Proteomes" id="UP000029725"/>
    </source>
</evidence>
<keyword evidence="1" id="KW-0812">Transmembrane</keyword>
<feature type="transmembrane region" description="Helical" evidence="1">
    <location>
        <begin position="6"/>
        <end position="25"/>
    </location>
</feature>
<sequence length="176" mass="19779">MPIPIISRVCVCDLVNVIFAFYLLLGELLLRILLSWIPDFVLAFLSFGPSDADKKTNPTNFVEFVERCEGYAAEEHLCLTDDGFILTLHRIRKSGFSSIIPGNEPATFSKPSPILLMHGCMMSSDVWVCTPLKSLSYAFILLDMGYCDTDFYRPHVVMTFGWETFGATNTRPSTCD</sequence>
<keyword evidence="1" id="KW-1133">Transmembrane helix</keyword>
<keyword evidence="4" id="KW-1185">Reference proteome</keyword>
<protein>
    <submittedName>
        <fullName evidence="3">Triglyceride lipase-cholesterol esterase</fullName>
    </submittedName>
</protein>
<proteinExistence type="predicted"/>
<organism evidence="3 4">
    <name type="scientific">Mitosporidium daphniae</name>
    <dbReference type="NCBI Taxonomy" id="1485682"/>
    <lineage>
        <taxon>Eukaryota</taxon>
        <taxon>Fungi</taxon>
        <taxon>Fungi incertae sedis</taxon>
        <taxon>Microsporidia</taxon>
        <taxon>Mitosporidium</taxon>
    </lineage>
</organism>
<dbReference type="Gene3D" id="3.40.50.1820">
    <property type="entry name" value="alpha/beta hydrolase"/>
    <property type="match status" value="1"/>
</dbReference>
<comment type="caution">
    <text evidence="3">The sequence shown here is derived from an EMBL/GenBank/DDBJ whole genome shotgun (WGS) entry which is preliminary data.</text>
</comment>
<evidence type="ECO:0000313" key="3">
    <source>
        <dbReference type="EMBL" id="KGG52199.1"/>
    </source>
</evidence>